<dbReference type="InterPro" id="IPR010497">
    <property type="entry name" value="Epoxide_hydro_N"/>
</dbReference>
<dbReference type="PANTHER" id="PTHR21661:SF35">
    <property type="entry name" value="EPOXIDE HYDROLASE"/>
    <property type="match status" value="1"/>
</dbReference>
<dbReference type="InterPro" id="IPR016292">
    <property type="entry name" value="Epoxide_hydrolase"/>
</dbReference>
<protein>
    <submittedName>
        <fullName evidence="7">Epoxide hydrolase</fullName>
    </submittedName>
</protein>
<evidence type="ECO:0000256" key="5">
    <source>
        <dbReference type="SAM" id="MobiDB-lite"/>
    </source>
</evidence>
<gene>
    <name evidence="7" type="ORF">D1781_14535</name>
</gene>
<evidence type="ECO:0000256" key="3">
    <source>
        <dbReference type="ARBA" id="ARBA00022801"/>
    </source>
</evidence>
<dbReference type="InterPro" id="IPR000639">
    <property type="entry name" value="Epox_hydrolase-like"/>
</dbReference>
<dbReference type="GO" id="GO:0004301">
    <property type="term" value="F:epoxide hydrolase activity"/>
    <property type="evidence" value="ECO:0007669"/>
    <property type="project" value="TreeGrafter"/>
</dbReference>
<dbReference type="Proteomes" id="UP000265742">
    <property type="component" value="Unassembled WGS sequence"/>
</dbReference>
<keyword evidence="3 7" id="KW-0378">Hydrolase</keyword>
<dbReference type="Gene3D" id="3.40.50.1820">
    <property type="entry name" value="alpha/beta hydrolase"/>
    <property type="match status" value="1"/>
</dbReference>
<evidence type="ECO:0000259" key="6">
    <source>
        <dbReference type="Pfam" id="PF06441"/>
    </source>
</evidence>
<dbReference type="AlphaFoldDB" id="A0A3A1TYG4"/>
<feature type="active site" description="Proton donor" evidence="4">
    <location>
        <position position="300"/>
    </location>
</feature>
<dbReference type="InterPro" id="IPR029058">
    <property type="entry name" value="AB_hydrolase_fold"/>
</dbReference>
<dbReference type="Pfam" id="PF06441">
    <property type="entry name" value="EHN"/>
    <property type="match status" value="1"/>
</dbReference>
<organism evidence="7 8">
    <name type="scientific">Amnibacterium setariae</name>
    <dbReference type="NCBI Taxonomy" id="2306585"/>
    <lineage>
        <taxon>Bacteria</taxon>
        <taxon>Bacillati</taxon>
        <taxon>Actinomycetota</taxon>
        <taxon>Actinomycetes</taxon>
        <taxon>Micrococcales</taxon>
        <taxon>Microbacteriaceae</taxon>
        <taxon>Amnibacterium</taxon>
    </lineage>
</organism>
<dbReference type="GO" id="GO:0097176">
    <property type="term" value="P:epoxide metabolic process"/>
    <property type="evidence" value="ECO:0007669"/>
    <property type="project" value="TreeGrafter"/>
</dbReference>
<evidence type="ECO:0000256" key="2">
    <source>
        <dbReference type="ARBA" id="ARBA00022797"/>
    </source>
</evidence>
<feature type="active site" description="Nucleophile" evidence="4">
    <location>
        <position position="175"/>
    </location>
</feature>
<comment type="caution">
    <text evidence="7">The sequence shown here is derived from an EMBL/GenBank/DDBJ whole genome shotgun (WGS) entry which is preliminary data.</text>
</comment>
<dbReference type="PRINTS" id="PR00412">
    <property type="entry name" value="EPOXHYDRLASE"/>
</dbReference>
<feature type="region of interest" description="Disordered" evidence="5">
    <location>
        <begin position="1"/>
        <end position="21"/>
    </location>
</feature>
<dbReference type="PIRSF" id="PIRSF001112">
    <property type="entry name" value="Epoxide_hydrolase"/>
    <property type="match status" value="1"/>
</dbReference>
<keyword evidence="8" id="KW-1185">Reference proteome</keyword>
<name>A0A3A1TYG4_9MICO</name>
<accession>A0A3A1TYG4</accession>
<keyword evidence="2" id="KW-0058">Aromatic hydrocarbons catabolism</keyword>
<sequence>MTAPDRPRAGADAAPPSTDERVLEDLRRRVSAFRRVDLLPERDRRLGVDPALLERLLDEWEHRYDWRPFEHRVRALPWALIDDAAVPLRVVDRPAASDAAPVVVLLHGWPDSVMRFEKVLPALRDVHVVIPALPGYPFAAPVRAASPASAADIGEAVVAAMARLGHERYVVSAGDVGTDVAEAMAWSHPEHVAALHLTDLSHHHALVDPPTDLDADEAAYLQRVQRWHAEEGAYDHQQSTRPNTLAIGLGDSPVGLLAWIVEKLTTWSDDRSPAFSSTDLLDWVTAYWVTGTIGTSFAPYAHRSQPGRAPSPVGFTLFPRDIVSAPRRFADRFFDIRIWRTAAGGGHFDAWERPIDYADGIRAVVDATPRI</sequence>
<dbReference type="PANTHER" id="PTHR21661">
    <property type="entry name" value="EPOXIDE HYDROLASE 1-RELATED"/>
    <property type="match status" value="1"/>
</dbReference>
<reference evidence="8" key="1">
    <citation type="submission" date="2018-09" db="EMBL/GenBank/DDBJ databases">
        <authorList>
            <person name="Kim I."/>
        </authorList>
    </citation>
    <scope>NUCLEOTIDE SEQUENCE [LARGE SCALE GENOMIC DNA]</scope>
    <source>
        <strain evidence="8">DD4a</strain>
    </source>
</reference>
<comment type="similarity">
    <text evidence="1">Belongs to the peptidase S33 family.</text>
</comment>
<evidence type="ECO:0000256" key="1">
    <source>
        <dbReference type="ARBA" id="ARBA00010088"/>
    </source>
</evidence>
<proteinExistence type="inferred from homology"/>
<evidence type="ECO:0000256" key="4">
    <source>
        <dbReference type="PIRSR" id="PIRSR001112-1"/>
    </source>
</evidence>
<dbReference type="EMBL" id="QXTG01000002">
    <property type="protein sequence ID" value="RIX28621.1"/>
    <property type="molecule type" value="Genomic_DNA"/>
</dbReference>
<dbReference type="OrthoDB" id="27092at2"/>
<feature type="domain" description="Epoxide hydrolase N-terminal" evidence="6">
    <location>
        <begin position="18"/>
        <end position="116"/>
    </location>
</feature>
<feature type="active site" description="Proton acceptor" evidence="4">
    <location>
        <position position="347"/>
    </location>
</feature>
<dbReference type="SUPFAM" id="SSF53474">
    <property type="entry name" value="alpha/beta-Hydrolases"/>
    <property type="match status" value="1"/>
</dbReference>
<evidence type="ECO:0000313" key="7">
    <source>
        <dbReference type="EMBL" id="RIX28621.1"/>
    </source>
</evidence>
<evidence type="ECO:0000313" key="8">
    <source>
        <dbReference type="Proteomes" id="UP000265742"/>
    </source>
</evidence>
<dbReference type="RefSeq" id="WP_119482931.1">
    <property type="nucleotide sequence ID" value="NZ_QXTG01000002.1"/>
</dbReference>